<feature type="transmembrane region" description="Helical" evidence="2">
    <location>
        <begin position="296"/>
        <end position="319"/>
    </location>
</feature>
<reference evidence="3" key="1">
    <citation type="submission" date="2021-02" db="EMBL/GenBank/DDBJ databases">
        <authorList>
            <person name="Dougan E. K."/>
            <person name="Rhodes N."/>
            <person name="Thang M."/>
            <person name="Chan C."/>
        </authorList>
    </citation>
    <scope>NUCLEOTIDE SEQUENCE</scope>
</reference>
<keyword evidence="4" id="KW-1185">Reference proteome</keyword>
<name>A0A812MEH6_9DINO</name>
<dbReference type="EMBL" id="CAJNDS010001458">
    <property type="protein sequence ID" value="CAE7260908.1"/>
    <property type="molecule type" value="Genomic_DNA"/>
</dbReference>
<proteinExistence type="predicted"/>
<sequence length="349" mass="36233">MGCCKKGCCSPKVQAIVGLCAAPLNLTILIWGITEKVRWTPFYVPMECTTPPPDGLRLSGLSMPSPLAEGRGLLPGSPPYGLYVNKTVTTACTNPGQAKMTTLAAGFEVVELAPNATDMASGGVGLPYSQSGTSRLAGDAVYPIGGRGEMVMEVATARVLDDVLAVLAPEATARGYSVMGTYSFVAPTKAHRGTPRHTGTQRLSGAKAGLLWGSPGARVHAQLNAAAMGIQVVSRPECASSLGLPNGTLCNVIEAPGLDSATKRPRAIETAMSLTTEAEARMTEALAAAESAVTTMIWITIVCNSIFFLLNLSSGLFNLRKHLRANAPKASSQGAAPPTLATNDFDTKA</sequence>
<evidence type="ECO:0000256" key="1">
    <source>
        <dbReference type="SAM" id="MobiDB-lite"/>
    </source>
</evidence>
<dbReference type="Proteomes" id="UP000604046">
    <property type="component" value="Unassembled WGS sequence"/>
</dbReference>
<gene>
    <name evidence="3" type="ORF">SNAT2548_LOCUS13645</name>
</gene>
<keyword evidence="2" id="KW-0812">Transmembrane</keyword>
<evidence type="ECO:0000313" key="4">
    <source>
        <dbReference type="Proteomes" id="UP000604046"/>
    </source>
</evidence>
<accession>A0A812MEH6</accession>
<evidence type="ECO:0000256" key="2">
    <source>
        <dbReference type="SAM" id="Phobius"/>
    </source>
</evidence>
<feature type="compositionally biased region" description="Polar residues" evidence="1">
    <location>
        <begin position="329"/>
        <end position="349"/>
    </location>
</feature>
<evidence type="ECO:0000313" key="3">
    <source>
        <dbReference type="EMBL" id="CAE7260908.1"/>
    </source>
</evidence>
<organism evidence="3 4">
    <name type="scientific">Symbiodinium natans</name>
    <dbReference type="NCBI Taxonomy" id="878477"/>
    <lineage>
        <taxon>Eukaryota</taxon>
        <taxon>Sar</taxon>
        <taxon>Alveolata</taxon>
        <taxon>Dinophyceae</taxon>
        <taxon>Suessiales</taxon>
        <taxon>Symbiodiniaceae</taxon>
        <taxon>Symbiodinium</taxon>
    </lineage>
</organism>
<feature type="region of interest" description="Disordered" evidence="1">
    <location>
        <begin position="328"/>
        <end position="349"/>
    </location>
</feature>
<comment type="caution">
    <text evidence="3">The sequence shown here is derived from an EMBL/GenBank/DDBJ whole genome shotgun (WGS) entry which is preliminary data.</text>
</comment>
<keyword evidence="2" id="KW-1133">Transmembrane helix</keyword>
<keyword evidence="2" id="KW-0472">Membrane</keyword>
<dbReference type="AlphaFoldDB" id="A0A812MEH6"/>
<protein>
    <submittedName>
        <fullName evidence="3">Uncharacterized protein</fullName>
    </submittedName>
</protein>